<dbReference type="GO" id="GO:0015254">
    <property type="term" value="F:glycerol channel activity"/>
    <property type="evidence" value="ECO:0007669"/>
    <property type="project" value="TreeGrafter"/>
</dbReference>
<keyword evidence="6" id="KW-0472">Membrane</keyword>
<evidence type="ECO:0000256" key="2">
    <source>
        <dbReference type="ARBA" id="ARBA00006175"/>
    </source>
</evidence>
<dbReference type="SUPFAM" id="SSF81338">
    <property type="entry name" value="Aquaporin-like"/>
    <property type="match status" value="1"/>
</dbReference>
<comment type="similarity">
    <text evidence="2 7">Belongs to the MIP/aquaporin (TC 1.A.8) family.</text>
</comment>
<dbReference type="PRINTS" id="PR00783">
    <property type="entry name" value="MINTRINSICP"/>
</dbReference>
<keyword evidence="9" id="KW-1185">Reference proteome</keyword>
<dbReference type="EMBL" id="LXMD01000021">
    <property type="protein sequence ID" value="OCG74726.1"/>
    <property type="molecule type" value="Genomic_DNA"/>
</dbReference>
<evidence type="ECO:0000256" key="6">
    <source>
        <dbReference type="ARBA" id="ARBA00023136"/>
    </source>
</evidence>
<dbReference type="InterPro" id="IPR000425">
    <property type="entry name" value="MIP"/>
</dbReference>
<dbReference type="GO" id="GO:0005886">
    <property type="term" value="C:plasma membrane"/>
    <property type="evidence" value="ECO:0007669"/>
    <property type="project" value="TreeGrafter"/>
</dbReference>
<proteinExistence type="inferred from homology"/>
<dbReference type="Gene3D" id="1.20.1080.10">
    <property type="entry name" value="Glycerol uptake facilitator protein"/>
    <property type="match status" value="1"/>
</dbReference>
<dbReference type="AlphaFoldDB" id="A0A1B9NDQ0"/>
<evidence type="ECO:0000256" key="1">
    <source>
        <dbReference type="ARBA" id="ARBA00004141"/>
    </source>
</evidence>
<keyword evidence="5" id="KW-1133">Transmembrane helix</keyword>
<keyword evidence="4 7" id="KW-0812">Transmembrane</keyword>
<dbReference type="InterPro" id="IPR050363">
    <property type="entry name" value="MIP/Aquaporin"/>
</dbReference>
<dbReference type="Proteomes" id="UP000093355">
    <property type="component" value="Unassembled WGS sequence"/>
</dbReference>
<comment type="caution">
    <text evidence="8">The sequence shown here is derived from an EMBL/GenBank/DDBJ whole genome shotgun (WGS) entry which is preliminary data.</text>
</comment>
<accession>A0A1B9NDQ0</accession>
<gene>
    <name evidence="8" type="ORF">A7J15_04130</name>
</gene>
<dbReference type="PANTHER" id="PTHR43829:SF9">
    <property type="entry name" value="AQUAPORIN-9"/>
    <property type="match status" value="1"/>
</dbReference>
<keyword evidence="3 7" id="KW-0813">Transport</keyword>
<dbReference type="STRING" id="904291.A7J15_04130"/>
<evidence type="ECO:0000256" key="7">
    <source>
        <dbReference type="RuleBase" id="RU000477"/>
    </source>
</evidence>
<protein>
    <submittedName>
        <fullName evidence="8">Aquaporin</fullName>
    </submittedName>
</protein>
<dbReference type="PANTHER" id="PTHR43829">
    <property type="entry name" value="AQUAPORIN OR AQUAGLYCEROPORIN RELATED"/>
    <property type="match status" value="1"/>
</dbReference>
<dbReference type="OrthoDB" id="9807293at2"/>
<evidence type="ECO:0000256" key="3">
    <source>
        <dbReference type="ARBA" id="ARBA00022448"/>
    </source>
</evidence>
<evidence type="ECO:0000256" key="5">
    <source>
        <dbReference type="ARBA" id="ARBA00022989"/>
    </source>
</evidence>
<sequence length="250" mass="25921">MDPGVDLWVRLACEFIGIAIMIIIGNGAVANVHLKGTKGFQSGWAVIAMGYGIGVMIPAMMFGGISGNHINPGFTIGLAAWGYFPWAEVPAYVIAQLLGAMAGQLMVVIAHKRYYDNTTDPDDVLGTFATINAARSNANGFIAELIGSVTLFSCALAITRSPLFGDEPGAAHLGLGFLVWGLVLGIGGPTGPALNPARDLGPRLLHQLLPTSVLAHKGSSQWSYGWVPIAAPLLGGLLGVGGYTLILGGL</sequence>
<evidence type="ECO:0000256" key="4">
    <source>
        <dbReference type="ARBA" id="ARBA00022692"/>
    </source>
</evidence>
<evidence type="ECO:0000313" key="9">
    <source>
        <dbReference type="Proteomes" id="UP000093355"/>
    </source>
</evidence>
<dbReference type="RefSeq" id="WP_067024924.1">
    <property type="nucleotide sequence ID" value="NZ_CP038256.1"/>
</dbReference>
<reference evidence="8 9" key="1">
    <citation type="submission" date="2016-05" db="EMBL/GenBank/DDBJ databases">
        <authorList>
            <person name="Lavstsen T."/>
            <person name="Jespersen J.S."/>
        </authorList>
    </citation>
    <scope>NUCLEOTIDE SEQUENCE [LARGE SCALE GENOMIC DNA]</scope>
    <source>
        <strain evidence="8 9">YLB-01</strain>
    </source>
</reference>
<comment type="subcellular location">
    <subcellularLocation>
        <location evidence="1">Membrane</location>
        <topology evidence="1">Multi-pass membrane protein</topology>
    </subcellularLocation>
</comment>
<evidence type="ECO:0000313" key="8">
    <source>
        <dbReference type="EMBL" id="OCG74726.1"/>
    </source>
</evidence>
<dbReference type="Pfam" id="PF00230">
    <property type="entry name" value="MIP"/>
    <property type="match status" value="1"/>
</dbReference>
<organism evidence="8 9">
    <name type="scientific">Microbacterium sediminis</name>
    <dbReference type="NCBI Taxonomy" id="904291"/>
    <lineage>
        <taxon>Bacteria</taxon>
        <taxon>Bacillati</taxon>
        <taxon>Actinomycetota</taxon>
        <taxon>Actinomycetes</taxon>
        <taxon>Micrococcales</taxon>
        <taxon>Microbacteriaceae</taxon>
        <taxon>Microbacterium</taxon>
    </lineage>
</organism>
<dbReference type="InterPro" id="IPR023271">
    <property type="entry name" value="Aquaporin-like"/>
</dbReference>
<name>A0A1B9NDQ0_9MICO</name>